<dbReference type="EMBL" id="KB445796">
    <property type="protein sequence ID" value="EMD37835.1"/>
    <property type="molecule type" value="Genomic_DNA"/>
</dbReference>
<dbReference type="HOGENOM" id="CLU_046025_16_0_1"/>
<dbReference type="STRING" id="914234.M2QZZ7"/>
<feature type="transmembrane region" description="Helical" evidence="1">
    <location>
        <begin position="113"/>
        <end position="137"/>
    </location>
</feature>
<keyword evidence="1" id="KW-0472">Membrane</keyword>
<keyword evidence="1" id="KW-0812">Transmembrane</keyword>
<reference evidence="2 3" key="1">
    <citation type="journal article" date="2012" name="Proc. Natl. Acad. Sci. U.S.A.">
        <title>Comparative genomics of Ceriporiopsis subvermispora and Phanerochaete chrysosporium provide insight into selective ligninolysis.</title>
        <authorList>
            <person name="Fernandez-Fueyo E."/>
            <person name="Ruiz-Duenas F.J."/>
            <person name="Ferreira P."/>
            <person name="Floudas D."/>
            <person name="Hibbett D.S."/>
            <person name="Canessa P."/>
            <person name="Larrondo L.F."/>
            <person name="James T.Y."/>
            <person name="Seelenfreund D."/>
            <person name="Lobos S."/>
            <person name="Polanco R."/>
            <person name="Tello M."/>
            <person name="Honda Y."/>
            <person name="Watanabe T."/>
            <person name="Watanabe T."/>
            <person name="Ryu J.S."/>
            <person name="Kubicek C.P."/>
            <person name="Schmoll M."/>
            <person name="Gaskell J."/>
            <person name="Hammel K.E."/>
            <person name="St John F.J."/>
            <person name="Vanden Wymelenberg A."/>
            <person name="Sabat G."/>
            <person name="Splinter BonDurant S."/>
            <person name="Syed K."/>
            <person name="Yadav J.S."/>
            <person name="Doddapaneni H."/>
            <person name="Subramanian V."/>
            <person name="Lavin J.L."/>
            <person name="Oguiza J.A."/>
            <person name="Perez G."/>
            <person name="Pisabarro A.G."/>
            <person name="Ramirez L."/>
            <person name="Santoyo F."/>
            <person name="Master E."/>
            <person name="Coutinho P.M."/>
            <person name="Henrissat B."/>
            <person name="Lombard V."/>
            <person name="Magnuson J.K."/>
            <person name="Kuees U."/>
            <person name="Hori C."/>
            <person name="Igarashi K."/>
            <person name="Samejima M."/>
            <person name="Held B.W."/>
            <person name="Barry K.W."/>
            <person name="LaButti K.M."/>
            <person name="Lapidus A."/>
            <person name="Lindquist E.A."/>
            <person name="Lucas S.M."/>
            <person name="Riley R."/>
            <person name="Salamov A.A."/>
            <person name="Hoffmeister D."/>
            <person name="Schwenk D."/>
            <person name="Hadar Y."/>
            <person name="Yarden O."/>
            <person name="de Vries R.P."/>
            <person name="Wiebenga A."/>
            <person name="Stenlid J."/>
            <person name="Eastwood D."/>
            <person name="Grigoriev I.V."/>
            <person name="Berka R.M."/>
            <person name="Blanchette R.A."/>
            <person name="Kersten P."/>
            <person name="Martinez A.T."/>
            <person name="Vicuna R."/>
            <person name="Cullen D."/>
        </authorList>
    </citation>
    <scope>NUCLEOTIDE SEQUENCE [LARGE SCALE GENOMIC DNA]</scope>
    <source>
        <strain evidence="2 3">B</strain>
    </source>
</reference>
<accession>M2QZZ7</accession>
<name>M2QZZ7_CERS8</name>
<organism evidence="2 3">
    <name type="scientific">Ceriporiopsis subvermispora (strain B)</name>
    <name type="common">White-rot fungus</name>
    <name type="synonym">Gelatoporia subvermispora</name>
    <dbReference type="NCBI Taxonomy" id="914234"/>
    <lineage>
        <taxon>Eukaryota</taxon>
        <taxon>Fungi</taxon>
        <taxon>Dikarya</taxon>
        <taxon>Basidiomycota</taxon>
        <taxon>Agaricomycotina</taxon>
        <taxon>Agaricomycetes</taxon>
        <taxon>Polyporales</taxon>
        <taxon>Gelatoporiaceae</taxon>
        <taxon>Gelatoporia</taxon>
    </lineage>
</organism>
<feature type="transmembrane region" description="Helical" evidence="1">
    <location>
        <begin position="39"/>
        <end position="61"/>
    </location>
</feature>
<gene>
    <name evidence="2" type="ORF">CERSUDRAFT_114482</name>
</gene>
<evidence type="ECO:0000313" key="2">
    <source>
        <dbReference type="EMBL" id="EMD37835.1"/>
    </source>
</evidence>
<evidence type="ECO:0000256" key="1">
    <source>
        <dbReference type="SAM" id="Phobius"/>
    </source>
</evidence>
<keyword evidence="1" id="KW-1133">Transmembrane helix</keyword>
<dbReference type="Proteomes" id="UP000016930">
    <property type="component" value="Unassembled WGS sequence"/>
</dbReference>
<sequence length="185" mass="20525">MNSSLTAIELGILSGSLIWGVTASQVFSYTESGKRDPVWLKSFVACIWLMETIHTAFSWVYLHTVTISDRDSPGKVGNIEWSFAACIVIQDCLSAAVQSLYAYRIYKISGRLLLAITQWIGALLRVIFILILLGYAIRAPSFEAVVHNHRGVTIVAVATSAWVDLLNTAMLCCVLVKRRRSGMKR</sequence>
<feature type="transmembrane region" description="Helical" evidence="1">
    <location>
        <begin position="6"/>
        <end position="27"/>
    </location>
</feature>
<feature type="transmembrane region" description="Helical" evidence="1">
    <location>
        <begin position="152"/>
        <end position="176"/>
    </location>
</feature>
<protein>
    <submittedName>
        <fullName evidence="2">Uncharacterized protein</fullName>
    </submittedName>
</protein>
<proteinExistence type="predicted"/>
<dbReference type="PANTHER" id="PTHR40465:SF1">
    <property type="entry name" value="DUF6534 DOMAIN-CONTAINING PROTEIN"/>
    <property type="match status" value="1"/>
</dbReference>
<dbReference type="OrthoDB" id="3270417at2759"/>
<dbReference type="PANTHER" id="PTHR40465">
    <property type="entry name" value="CHROMOSOME 1, WHOLE GENOME SHOTGUN SEQUENCE"/>
    <property type="match status" value="1"/>
</dbReference>
<dbReference type="AlphaFoldDB" id="M2QZZ7"/>
<evidence type="ECO:0000313" key="3">
    <source>
        <dbReference type="Proteomes" id="UP000016930"/>
    </source>
</evidence>
<keyword evidence="3" id="KW-1185">Reference proteome</keyword>